<reference evidence="1 2" key="1">
    <citation type="submission" date="2019-02" db="EMBL/GenBank/DDBJ databases">
        <title>Draft genome sequences of novel Actinobacteria.</title>
        <authorList>
            <person name="Sahin N."/>
            <person name="Ay H."/>
            <person name="Saygin H."/>
        </authorList>
    </citation>
    <scope>NUCLEOTIDE SEQUENCE [LARGE SCALE GENOMIC DNA]</scope>
    <source>
        <strain evidence="1 2">16K104</strain>
    </source>
</reference>
<dbReference type="Proteomes" id="UP000295172">
    <property type="component" value="Unassembled WGS sequence"/>
</dbReference>
<evidence type="ECO:0000313" key="1">
    <source>
        <dbReference type="EMBL" id="TDD29765.1"/>
    </source>
</evidence>
<keyword evidence="2" id="KW-1185">Reference proteome</keyword>
<dbReference type="OrthoDB" id="1551075at2"/>
<proteinExistence type="predicted"/>
<dbReference type="AlphaFoldDB" id="A0A4R4XG85"/>
<accession>A0A4R4XG85</accession>
<organism evidence="1 2">
    <name type="scientific">Kribbella turkmenica</name>
    <dbReference type="NCBI Taxonomy" id="2530375"/>
    <lineage>
        <taxon>Bacteria</taxon>
        <taxon>Bacillati</taxon>
        <taxon>Actinomycetota</taxon>
        <taxon>Actinomycetes</taxon>
        <taxon>Propionibacteriales</taxon>
        <taxon>Kribbellaceae</taxon>
        <taxon>Kribbella</taxon>
    </lineage>
</organism>
<gene>
    <name evidence="1" type="ORF">E1218_03085</name>
</gene>
<sequence>MLEDLHAEIARQGGYDDGSGPEPVVSLELFFDGNEDPASIGCNLSDHPGPARFYEVLSAMRDRPEVHSVWVGVSEVMDPDDWPFSDHVYVVTTASPTDVGSWAVALSPNAPGDDWWNGAPPLQQVEVPPDSRLVTLWWD</sequence>
<comment type="caution">
    <text evidence="1">The sequence shown here is derived from an EMBL/GenBank/DDBJ whole genome shotgun (WGS) entry which is preliminary data.</text>
</comment>
<protein>
    <submittedName>
        <fullName evidence="1">Uncharacterized protein</fullName>
    </submittedName>
</protein>
<name>A0A4R4XG85_9ACTN</name>
<dbReference type="RefSeq" id="WP_132315996.1">
    <property type="nucleotide sequence ID" value="NZ_SMKR01000008.1"/>
</dbReference>
<evidence type="ECO:0000313" key="2">
    <source>
        <dbReference type="Proteomes" id="UP000295172"/>
    </source>
</evidence>
<dbReference type="EMBL" id="SMKR01000008">
    <property type="protein sequence ID" value="TDD29765.1"/>
    <property type="molecule type" value="Genomic_DNA"/>
</dbReference>